<proteinExistence type="predicted"/>
<dbReference type="EMBL" id="FMCW01000006">
    <property type="protein sequence ID" value="SCE77787.1"/>
    <property type="molecule type" value="Genomic_DNA"/>
</dbReference>
<evidence type="ECO:0000313" key="3">
    <source>
        <dbReference type="Proteomes" id="UP000199375"/>
    </source>
</evidence>
<dbReference type="Proteomes" id="UP000199375">
    <property type="component" value="Unassembled WGS sequence"/>
</dbReference>
<accession>A0A1C4V1R8</accession>
<gene>
    <name evidence="2" type="ORF">GA0070558_10678</name>
</gene>
<organism evidence="2 3">
    <name type="scientific">Micromonospora haikouensis</name>
    <dbReference type="NCBI Taxonomy" id="686309"/>
    <lineage>
        <taxon>Bacteria</taxon>
        <taxon>Bacillati</taxon>
        <taxon>Actinomycetota</taxon>
        <taxon>Actinomycetes</taxon>
        <taxon>Micromonosporales</taxon>
        <taxon>Micromonosporaceae</taxon>
        <taxon>Micromonospora</taxon>
    </lineage>
</organism>
<evidence type="ECO:0000313" key="2">
    <source>
        <dbReference type="EMBL" id="SCE77787.1"/>
    </source>
</evidence>
<dbReference type="RefSeq" id="WP_091277300.1">
    <property type="nucleotide sequence ID" value="NZ_FMCW01000006.1"/>
</dbReference>
<dbReference type="PANTHER" id="PTHR37292:SF2">
    <property type="entry name" value="DUF262 DOMAIN-CONTAINING PROTEIN"/>
    <property type="match status" value="1"/>
</dbReference>
<sequence>MPSLERPRVEYRTPEDLVRDVEQGTVRIPPFQRAFKWEAADIVKLFDSLLRGFPIGNLLLWRRPAPAQRLQVGPLTIDAEETGAALWVVDGQQRIVSLVGALTQAHQAVDPRFRVHLDLDSGEFHTSGTRQQPPRSWIPVSFLLDTAVLLRWMRSNSNWLTESQLTLADQAAKAIREYQIPTYVVHSSDESALLEIFTRMNTTGKRLTKSEVFQALHAGTVADDLTTLPGLGRITAESGFGTIDDRLALRCVLAYRGGDVFREDFRQEFAPGDDPAETLREVAGALRDAVDFLRGTCGIPHIRLLPYSHVLPTLVRFVKLHGVPAERAATLLRRWVWRSAVAGTRARGVSVADIRGQVAAVDVPKAVDGAAELLRRVQPFPDFVPELDKIHFSHAMAKINTLGLLSLEPRDPASGDLLDTTRLLENGSPLRPFLAAGGSALTDTLANRLVLPAGERTSPAQLASAPAHVAASQLIDERGQQLLADQHWEAFLSHRATACTTAIAAHVDRMSEWGARDGRAMTDILRSAA</sequence>
<name>A0A1C4V1R8_9ACTN</name>
<protein>
    <recommendedName>
        <fullName evidence="1">GmrSD restriction endonucleases N-terminal domain-containing protein</fullName>
    </recommendedName>
</protein>
<dbReference type="AlphaFoldDB" id="A0A1C4V1R8"/>
<dbReference type="Pfam" id="PF03235">
    <property type="entry name" value="GmrSD_N"/>
    <property type="match status" value="1"/>
</dbReference>
<dbReference type="PANTHER" id="PTHR37292">
    <property type="entry name" value="VNG6097C"/>
    <property type="match status" value="1"/>
</dbReference>
<dbReference type="InterPro" id="IPR004919">
    <property type="entry name" value="GmrSD_N"/>
</dbReference>
<evidence type="ECO:0000259" key="1">
    <source>
        <dbReference type="Pfam" id="PF03235"/>
    </source>
</evidence>
<reference evidence="2 3" key="1">
    <citation type="submission" date="2016-06" db="EMBL/GenBank/DDBJ databases">
        <authorList>
            <person name="Kjaerup R.B."/>
            <person name="Dalgaard T.S."/>
            <person name="Juul-Madsen H.R."/>
        </authorList>
    </citation>
    <scope>NUCLEOTIDE SEQUENCE [LARGE SCALE GENOMIC DNA]</scope>
    <source>
        <strain evidence="2 3">DSM 45626</strain>
    </source>
</reference>
<feature type="domain" description="GmrSD restriction endonucleases N-terminal" evidence="1">
    <location>
        <begin position="15"/>
        <end position="217"/>
    </location>
</feature>